<comment type="catalytic activity">
    <reaction evidence="5">
        <text>(sulfur carrier)-H + L-cysteine = (sulfur carrier)-SH + L-alanine</text>
        <dbReference type="Rhea" id="RHEA:43892"/>
        <dbReference type="Rhea" id="RHEA-COMP:14737"/>
        <dbReference type="Rhea" id="RHEA-COMP:14739"/>
        <dbReference type="ChEBI" id="CHEBI:29917"/>
        <dbReference type="ChEBI" id="CHEBI:35235"/>
        <dbReference type="ChEBI" id="CHEBI:57972"/>
        <dbReference type="ChEBI" id="CHEBI:64428"/>
        <dbReference type="EC" id="2.8.1.7"/>
    </reaction>
</comment>
<dbReference type="PIRSF" id="PIRSF005572">
    <property type="entry name" value="NifS"/>
    <property type="match status" value="1"/>
</dbReference>
<dbReference type="NCBIfam" id="TIGR01977">
    <property type="entry name" value="am_tr_V_EF2568"/>
    <property type="match status" value="1"/>
</dbReference>
<dbReference type="Pfam" id="PF00266">
    <property type="entry name" value="Aminotran_5"/>
    <property type="match status" value="1"/>
</dbReference>
<evidence type="ECO:0000256" key="2">
    <source>
        <dbReference type="ARBA" id="ARBA00010447"/>
    </source>
</evidence>
<dbReference type="InterPro" id="IPR016454">
    <property type="entry name" value="Cysteine_dSase"/>
</dbReference>
<evidence type="ECO:0000256" key="4">
    <source>
        <dbReference type="ARBA" id="ARBA00022898"/>
    </source>
</evidence>
<evidence type="ECO:0000259" key="6">
    <source>
        <dbReference type="Pfam" id="PF00266"/>
    </source>
</evidence>
<dbReference type="GO" id="GO:0031071">
    <property type="term" value="F:cysteine desulfurase activity"/>
    <property type="evidence" value="ECO:0007669"/>
    <property type="project" value="UniProtKB-EC"/>
</dbReference>
<feature type="domain" description="Aminotransferase class V" evidence="6">
    <location>
        <begin position="3"/>
        <end position="372"/>
    </location>
</feature>
<organism evidence="7">
    <name type="scientific">bioreactor metagenome</name>
    <dbReference type="NCBI Taxonomy" id="1076179"/>
    <lineage>
        <taxon>unclassified sequences</taxon>
        <taxon>metagenomes</taxon>
        <taxon>ecological metagenomes</taxon>
    </lineage>
</organism>
<evidence type="ECO:0000256" key="1">
    <source>
        <dbReference type="ARBA" id="ARBA00001933"/>
    </source>
</evidence>
<dbReference type="PANTHER" id="PTHR43586:SF4">
    <property type="entry name" value="ISOPENICILLIN N EPIMERASE"/>
    <property type="match status" value="1"/>
</dbReference>
<dbReference type="EMBL" id="VSSQ01001880">
    <property type="protein sequence ID" value="MPM11796.1"/>
    <property type="molecule type" value="Genomic_DNA"/>
</dbReference>
<sequence>MSIYLDNASTTFPKPESVPKAIYNFLTNVGGNPGRSNHDNALQTNRILVESREAIAQFFNYKSIENVIFTSNITTSLNILINSSLSLGDHVITSSMEHNSVLRPLFNLKNQGLIELDIVYANKFGFISTEDLKNTIKSNTKMIVINHASNVIGSIQPIKEIGDICKNNNIFFVLDTAQSAGVLDIDFTRINLSALAFTGHKSLFGPQGIGGFIIDDNLNKSCNPYILGGTGSLSHSLTQPDFLPDKFESGTLNMPGIVGLMEGIKFIQSEGINTIYSKNNFLRNYFIEKIKNINGVILYDDKYNNNYTSCISFNIKDMDTAELSFTLDSDFGIKNRSGLHCAPLAHKTIGSFPSGTVRLSLSYFNTKEDMDYTINAINKISKFK</sequence>
<dbReference type="PANTHER" id="PTHR43586">
    <property type="entry name" value="CYSTEINE DESULFURASE"/>
    <property type="match status" value="1"/>
</dbReference>
<proteinExistence type="inferred from homology"/>
<evidence type="ECO:0000256" key="5">
    <source>
        <dbReference type="ARBA" id="ARBA00050776"/>
    </source>
</evidence>
<keyword evidence="7" id="KW-0808">Transferase</keyword>
<dbReference type="Gene3D" id="3.40.640.10">
    <property type="entry name" value="Type I PLP-dependent aspartate aminotransferase-like (Major domain)"/>
    <property type="match status" value="1"/>
</dbReference>
<dbReference type="EC" id="2.8.1.7" evidence="3"/>
<comment type="cofactor">
    <cofactor evidence="1">
        <name>pyridoxal 5'-phosphate</name>
        <dbReference type="ChEBI" id="CHEBI:597326"/>
    </cofactor>
</comment>
<dbReference type="InterPro" id="IPR000192">
    <property type="entry name" value="Aminotrans_V_dom"/>
</dbReference>
<dbReference type="SUPFAM" id="SSF53383">
    <property type="entry name" value="PLP-dependent transferases"/>
    <property type="match status" value="1"/>
</dbReference>
<name>A0A644X6J6_9ZZZZ</name>
<gene>
    <name evidence="7" type="primary">sufS_18</name>
    <name evidence="7" type="ORF">SDC9_58147</name>
</gene>
<accession>A0A644X6J6</accession>
<comment type="similarity">
    <text evidence="2">Belongs to the class-V pyridoxal-phosphate-dependent aminotransferase family. Csd subfamily.</text>
</comment>
<dbReference type="AlphaFoldDB" id="A0A644X6J6"/>
<dbReference type="InterPro" id="IPR015424">
    <property type="entry name" value="PyrdxlP-dep_Trfase"/>
</dbReference>
<protein>
    <recommendedName>
        <fullName evidence="3">cysteine desulfurase</fullName>
        <ecNumber evidence="3">2.8.1.7</ecNumber>
    </recommendedName>
</protein>
<evidence type="ECO:0000256" key="3">
    <source>
        <dbReference type="ARBA" id="ARBA00012239"/>
    </source>
</evidence>
<dbReference type="InterPro" id="IPR015422">
    <property type="entry name" value="PyrdxlP-dep_Trfase_small"/>
</dbReference>
<comment type="caution">
    <text evidence="7">The sequence shown here is derived from an EMBL/GenBank/DDBJ whole genome shotgun (WGS) entry which is preliminary data.</text>
</comment>
<reference evidence="7" key="1">
    <citation type="submission" date="2019-08" db="EMBL/GenBank/DDBJ databases">
        <authorList>
            <person name="Kucharzyk K."/>
            <person name="Murdoch R.W."/>
            <person name="Higgins S."/>
            <person name="Loffler F."/>
        </authorList>
    </citation>
    <scope>NUCLEOTIDE SEQUENCE</scope>
</reference>
<dbReference type="InterPro" id="IPR015421">
    <property type="entry name" value="PyrdxlP-dep_Trfase_major"/>
</dbReference>
<dbReference type="InterPro" id="IPR010969">
    <property type="entry name" value="Cys_dSase-rel_unknwn_funct"/>
</dbReference>
<keyword evidence="4" id="KW-0663">Pyridoxal phosphate</keyword>
<evidence type="ECO:0000313" key="7">
    <source>
        <dbReference type="EMBL" id="MPM11796.1"/>
    </source>
</evidence>
<dbReference type="Gene3D" id="3.90.1150.10">
    <property type="entry name" value="Aspartate Aminotransferase, domain 1"/>
    <property type="match status" value="1"/>
</dbReference>